<reference evidence="2" key="2">
    <citation type="submission" date="2020-11" db="EMBL/GenBank/DDBJ databases">
        <authorList>
            <person name="McCartney M.A."/>
            <person name="Auch B."/>
            <person name="Kono T."/>
            <person name="Mallez S."/>
            <person name="Becker A."/>
            <person name="Gohl D.M."/>
            <person name="Silverstein K.A.T."/>
            <person name="Koren S."/>
            <person name="Bechman K.B."/>
            <person name="Herman A."/>
            <person name="Abrahante J.E."/>
            <person name="Garbe J."/>
        </authorList>
    </citation>
    <scope>NUCLEOTIDE SEQUENCE</scope>
    <source>
        <strain evidence="2">Duluth1</strain>
        <tissue evidence="2">Whole animal</tissue>
    </source>
</reference>
<organism evidence="2 3">
    <name type="scientific">Dreissena polymorpha</name>
    <name type="common">Zebra mussel</name>
    <name type="synonym">Mytilus polymorpha</name>
    <dbReference type="NCBI Taxonomy" id="45954"/>
    <lineage>
        <taxon>Eukaryota</taxon>
        <taxon>Metazoa</taxon>
        <taxon>Spiralia</taxon>
        <taxon>Lophotrochozoa</taxon>
        <taxon>Mollusca</taxon>
        <taxon>Bivalvia</taxon>
        <taxon>Autobranchia</taxon>
        <taxon>Heteroconchia</taxon>
        <taxon>Euheterodonta</taxon>
        <taxon>Imparidentia</taxon>
        <taxon>Neoheterodontei</taxon>
        <taxon>Myida</taxon>
        <taxon>Dreissenoidea</taxon>
        <taxon>Dreissenidae</taxon>
        <taxon>Dreissena</taxon>
    </lineage>
</organism>
<accession>A0A9D4JPE7</accession>
<proteinExistence type="predicted"/>
<feature type="signal peptide" evidence="1">
    <location>
        <begin position="1"/>
        <end position="17"/>
    </location>
</feature>
<dbReference type="AlphaFoldDB" id="A0A9D4JPE7"/>
<keyword evidence="3" id="KW-1185">Reference proteome</keyword>
<dbReference type="OrthoDB" id="6051349at2759"/>
<name>A0A9D4JPE7_DREPO</name>
<comment type="caution">
    <text evidence="2">The sequence shown here is derived from an EMBL/GenBank/DDBJ whole genome shotgun (WGS) entry which is preliminary data.</text>
</comment>
<evidence type="ECO:0000313" key="3">
    <source>
        <dbReference type="Proteomes" id="UP000828390"/>
    </source>
</evidence>
<reference evidence="2" key="1">
    <citation type="journal article" date="2019" name="bioRxiv">
        <title>The Genome of the Zebra Mussel, Dreissena polymorpha: A Resource for Invasive Species Research.</title>
        <authorList>
            <person name="McCartney M.A."/>
            <person name="Auch B."/>
            <person name="Kono T."/>
            <person name="Mallez S."/>
            <person name="Zhang Y."/>
            <person name="Obille A."/>
            <person name="Becker A."/>
            <person name="Abrahante J.E."/>
            <person name="Garbe J."/>
            <person name="Badalamenti J.P."/>
            <person name="Herman A."/>
            <person name="Mangelson H."/>
            <person name="Liachko I."/>
            <person name="Sullivan S."/>
            <person name="Sone E.D."/>
            <person name="Koren S."/>
            <person name="Silverstein K.A.T."/>
            <person name="Beckman K.B."/>
            <person name="Gohl D.M."/>
        </authorList>
    </citation>
    <scope>NUCLEOTIDE SEQUENCE</scope>
    <source>
        <strain evidence="2">Duluth1</strain>
        <tissue evidence="2">Whole animal</tissue>
    </source>
</reference>
<dbReference type="Proteomes" id="UP000828390">
    <property type="component" value="Unassembled WGS sequence"/>
</dbReference>
<feature type="chain" id="PRO_5039565878" evidence="1">
    <location>
        <begin position="18"/>
        <end position="190"/>
    </location>
</feature>
<protein>
    <submittedName>
        <fullName evidence="2">Uncharacterized protein</fullName>
    </submittedName>
</protein>
<sequence>MIAQWTVLTLTLAGVRGSNITQSLTSGVCMCVNEPNCQAVRDPTDPTTVLGTLSNGACFTSLGGIYHKNDVTFYQLRDNNNGQTAWVDSFFLNAETTAHCNRSATITSLGYHIPRSPPAVCVAYGQSYNHGDKARIDGAFCTCDDGLFACSMEAHHCFTGGIVYHHGTTFHIDGRGDCSCLSQTIKCIVG</sequence>
<gene>
    <name evidence="2" type="ORF">DPMN_117601</name>
</gene>
<evidence type="ECO:0000313" key="2">
    <source>
        <dbReference type="EMBL" id="KAH3816093.1"/>
    </source>
</evidence>
<evidence type="ECO:0000256" key="1">
    <source>
        <dbReference type="SAM" id="SignalP"/>
    </source>
</evidence>
<keyword evidence="1" id="KW-0732">Signal</keyword>
<dbReference type="EMBL" id="JAIWYP010000005">
    <property type="protein sequence ID" value="KAH3816093.1"/>
    <property type="molecule type" value="Genomic_DNA"/>
</dbReference>